<feature type="active site" evidence="4">
    <location>
        <position position="873"/>
    </location>
</feature>
<evidence type="ECO:0000256" key="4">
    <source>
        <dbReference type="HAMAP-Rule" id="MF_00028"/>
    </source>
</evidence>
<evidence type="ECO:0000256" key="1">
    <source>
        <dbReference type="ARBA" id="ARBA00004953"/>
    </source>
</evidence>
<proteinExistence type="inferred from homology"/>
<evidence type="ECO:0000313" key="9">
    <source>
        <dbReference type="Proteomes" id="UP000886752"/>
    </source>
</evidence>
<evidence type="ECO:0000313" key="8">
    <source>
        <dbReference type="EMBL" id="HIW00089.1"/>
    </source>
</evidence>
<feature type="active site" description="Nucleophile" evidence="4">
    <location>
        <position position="764"/>
    </location>
</feature>
<dbReference type="Gene3D" id="3.90.1150.10">
    <property type="entry name" value="Aspartate Aminotransferase, domain 1"/>
    <property type="match status" value="1"/>
</dbReference>
<dbReference type="InterPro" id="IPR027417">
    <property type="entry name" value="P-loop_NTPase"/>
</dbReference>
<dbReference type="InterPro" id="IPR004459">
    <property type="entry name" value="CobQ_synth"/>
</dbReference>
<keyword evidence="3 4" id="KW-0315">Glutamine amidotransferase</keyword>
<dbReference type="AlphaFoldDB" id="A0A9D1PWK3"/>
<dbReference type="GO" id="GO:0015420">
    <property type="term" value="F:ABC-type vitamin B12 transporter activity"/>
    <property type="evidence" value="ECO:0007669"/>
    <property type="project" value="UniProtKB-UniRule"/>
</dbReference>
<dbReference type="NCBIfam" id="NF001989">
    <property type="entry name" value="PRK00784.1"/>
    <property type="match status" value="1"/>
</dbReference>
<organism evidence="8 9">
    <name type="scientific">Candidatus Desulfovibrio intestinipullorum</name>
    <dbReference type="NCBI Taxonomy" id="2838536"/>
    <lineage>
        <taxon>Bacteria</taxon>
        <taxon>Pseudomonadati</taxon>
        <taxon>Thermodesulfobacteriota</taxon>
        <taxon>Desulfovibrionia</taxon>
        <taxon>Desulfovibrionales</taxon>
        <taxon>Desulfovibrionaceae</taxon>
        <taxon>Desulfovibrio</taxon>
    </lineage>
</organism>
<reference evidence="8" key="2">
    <citation type="submission" date="2021-04" db="EMBL/GenBank/DDBJ databases">
        <authorList>
            <person name="Gilroy R."/>
        </authorList>
    </citation>
    <scope>NUCLEOTIDE SEQUENCE</scope>
    <source>
        <strain evidence="8">ChiHecec2B26-446</strain>
    </source>
</reference>
<dbReference type="SUPFAM" id="SSF53383">
    <property type="entry name" value="PLP-dependent transferases"/>
    <property type="match status" value="1"/>
</dbReference>
<comment type="caution">
    <text evidence="8">The sequence shown here is derived from an EMBL/GenBank/DDBJ whole genome shotgun (WGS) entry which is preliminary data.</text>
</comment>
<dbReference type="GO" id="GO:0009236">
    <property type="term" value="P:cobalamin biosynthetic process"/>
    <property type="evidence" value="ECO:0007669"/>
    <property type="project" value="UniProtKB-UniRule"/>
</dbReference>
<dbReference type="InterPro" id="IPR004839">
    <property type="entry name" value="Aminotransferase_I/II_large"/>
</dbReference>
<dbReference type="Proteomes" id="UP000886752">
    <property type="component" value="Unassembled WGS sequence"/>
</dbReference>
<dbReference type="InterPro" id="IPR029062">
    <property type="entry name" value="Class_I_gatase-like"/>
</dbReference>
<dbReference type="Gene3D" id="3.40.640.10">
    <property type="entry name" value="Type I PLP-dependent aspartate aminotransferase-like (Major domain)"/>
    <property type="match status" value="1"/>
</dbReference>
<sequence>MAFLPPHGGDTLALARRAGLTGDDACDFSSLPSLSECSGLCDFSVNVRPDGPPDYVRLALLRALSDVGRYPSPRGEEARLACARRYQLPCESVIIGNGTSEFFFALARVLKQRGCPCAAIPEPAFGEYAEACERAGLETRHPACTLVPTRRRYSSASERTLLDWVLPLDELEHLPEHAALFLANPGNPAGTWLSPKDLVRLMARRPDLVYILDEAFMLYVCPDDRSFLPLLAAHLNKDRHSPLPAELSLCIVRSMTKFHALPGVRVGFLAATPDLAQAIDYELPCWNVNCLAIAALCALMEEGPEQKRDERTTRAANRRRRRELLEALGTLPLTPCRSAANYLLLRLDRPSPQLADRLLSDCHLAVRDCATYQGLDDGRWLRVAVRTEKDQARLIRSLQAVLVPASAQGAISDALADTAPRSLRTGRTPRRARALMLQGTSSGAGKSVLTAALCRIFRQDGLDVAPFKAQNMSLNSGVTPDGLEMGRAQILQAQAAGLVPDVRMNPVLLKPLTDKGSQVVLLGRPHATLEARAFLKERASLREPVREAYDALASEHELMILEGAGSPAEINLKQADLVNMAMARHAEARVLLVGDIDRGGVYASFLGTFMTFSKEEQALLAGFLVNRFRGDASLLQPAHDYLFRATGKPVLGVIPYMEDLGLPEEDSLQTLSCTSHRAGRPDALDMALIVLDHTANLTDMAPLCVEDDVTLRPVHKAEDLGNPDVILLPGSRSVAAAARRLQDEGLFAQIRAHAKKGGWVVGLCGGMQLMGERLSDPLHVESATTDIAGLGLLPLHTTMEEGKRLRYREHIASPCGLPACQGYEIHHGRSRLTRPVDRAALFGTGAEAAAEAGRPGTDCLGLLLGHCLGTYVHGLLDNDVFRRALLDRMRASKGLDPVGTVTPWDVDAALDRLADRVREQLDLPAIRRMLGLAQAGERA</sequence>
<dbReference type="InterPro" id="IPR047045">
    <property type="entry name" value="CobQ_N"/>
</dbReference>
<evidence type="ECO:0000256" key="2">
    <source>
        <dbReference type="ARBA" id="ARBA00022573"/>
    </source>
</evidence>
<dbReference type="SUPFAM" id="SSF52540">
    <property type="entry name" value="P-loop containing nucleoside triphosphate hydrolases"/>
    <property type="match status" value="1"/>
</dbReference>
<dbReference type="InterPro" id="IPR011698">
    <property type="entry name" value="GATase_3"/>
</dbReference>
<dbReference type="CDD" id="cd05389">
    <property type="entry name" value="CobQ_N"/>
    <property type="match status" value="1"/>
</dbReference>
<feature type="domain" description="CobB/CobQ-like glutamine amidotransferase" evidence="7">
    <location>
        <begin position="686"/>
        <end position="879"/>
    </location>
</feature>
<dbReference type="PANTHER" id="PTHR21343:SF1">
    <property type="entry name" value="COBYRIC ACID SYNTHASE"/>
    <property type="match status" value="1"/>
</dbReference>
<keyword evidence="2 4" id="KW-0169">Cobalamin biosynthesis</keyword>
<dbReference type="NCBIfam" id="TIGR00313">
    <property type="entry name" value="cobQ"/>
    <property type="match status" value="1"/>
</dbReference>
<accession>A0A9D1PWK3</accession>
<dbReference type="InterPro" id="IPR015421">
    <property type="entry name" value="PyrdxlP-dep_Trfase_major"/>
</dbReference>
<dbReference type="SUPFAM" id="SSF52317">
    <property type="entry name" value="Class I glutamine amidotransferase-like"/>
    <property type="match status" value="1"/>
</dbReference>
<dbReference type="GO" id="GO:0003824">
    <property type="term" value="F:catalytic activity"/>
    <property type="evidence" value="ECO:0007669"/>
    <property type="project" value="InterPro"/>
</dbReference>
<feature type="domain" description="Aminotransferase class I/classII large" evidence="5">
    <location>
        <begin position="41"/>
        <end position="397"/>
    </location>
</feature>
<dbReference type="PROSITE" id="PS51274">
    <property type="entry name" value="GATASE_COBBQ"/>
    <property type="match status" value="1"/>
</dbReference>
<dbReference type="Gene3D" id="3.40.50.300">
    <property type="entry name" value="P-loop containing nucleotide triphosphate hydrolases"/>
    <property type="match status" value="1"/>
</dbReference>
<feature type="domain" description="CobQ/CobB/MinD/ParA nucleotide binding" evidence="6">
    <location>
        <begin position="436"/>
        <end position="660"/>
    </location>
</feature>
<dbReference type="Pfam" id="PF01656">
    <property type="entry name" value="CbiA"/>
    <property type="match status" value="1"/>
</dbReference>
<evidence type="ECO:0000259" key="7">
    <source>
        <dbReference type="Pfam" id="PF07685"/>
    </source>
</evidence>
<reference evidence="8" key="1">
    <citation type="journal article" date="2021" name="PeerJ">
        <title>Extensive microbial diversity within the chicken gut microbiome revealed by metagenomics and culture.</title>
        <authorList>
            <person name="Gilroy R."/>
            <person name="Ravi A."/>
            <person name="Getino M."/>
            <person name="Pursley I."/>
            <person name="Horton D.L."/>
            <person name="Alikhan N.F."/>
            <person name="Baker D."/>
            <person name="Gharbi K."/>
            <person name="Hall N."/>
            <person name="Watson M."/>
            <person name="Adriaenssens E.M."/>
            <person name="Foster-Nyarko E."/>
            <person name="Jarju S."/>
            <person name="Secka A."/>
            <person name="Antonio M."/>
            <person name="Oren A."/>
            <person name="Chaudhuri R.R."/>
            <person name="La Ragione R."/>
            <person name="Hildebrand F."/>
            <person name="Pallen M.J."/>
        </authorList>
    </citation>
    <scope>NUCLEOTIDE SEQUENCE</scope>
    <source>
        <strain evidence="8">ChiHecec2B26-446</strain>
    </source>
</reference>
<dbReference type="InterPro" id="IPR015424">
    <property type="entry name" value="PyrdxlP-dep_Trfase"/>
</dbReference>
<dbReference type="EMBL" id="DXHV01000032">
    <property type="protein sequence ID" value="HIW00089.1"/>
    <property type="molecule type" value="Genomic_DNA"/>
</dbReference>
<dbReference type="InterPro" id="IPR002586">
    <property type="entry name" value="CobQ/CobB/MinD/ParA_Nub-bd_dom"/>
</dbReference>
<name>A0A9D1PWK3_9BACT</name>
<comment type="function">
    <text evidence="4">Catalyzes amidations at positions B, D, E, and G on adenosylcobyrinic A,C-diamide. NH(2) groups are provided by glutamine, and one molecule of ATP is hydrogenolyzed for each amidation.</text>
</comment>
<dbReference type="Pfam" id="PF07685">
    <property type="entry name" value="GATase_3"/>
    <property type="match status" value="1"/>
</dbReference>
<dbReference type="GO" id="GO:0030170">
    <property type="term" value="F:pyridoxal phosphate binding"/>
    <property type="evidence" value="ECO:0007669"/>
    <property type="project" value="InterPro"/>
</dbReference>
<comment type="similarity">
    <text evidence="4">Belongs to the CobB/CobQ family. CobQ subfamily.</text>
</comment>
<dbReference type="CDD" id="cd01750">
    <property type="entry name" value="GATase1_CobQ"/>
    <property type="match status" value="1"/>
</dbReference>
<dbReference type="PANTHER" id="PTHR21343">
    <property type="entry name" value="DETHIOBIOTIN SYNTHETASE"/>
    <property type="match status" value="1"/>
</dbReference>
<gene>
    <name evidence="4" type="primary">cobQ</name>
    <name evidence="8" type="ORF">H9894_02740</name>
</gene>
<dbReference type="Gene3D" id="3.40.50.880">
    <property type="match status" value="1"/>
</dbReference>
<protein>
    <recommendedName>
        <fullName evidence="4">Cobyric acid synthase</fullName>
    </recommendedName>
</protein>
<dbReference type="HAMAP" id="MF_00028">
    <property type="entry name" value="CobQ"/>
    <property type="match status" value="1"/>
</dbReference>
<evidence type="ECO:0000256" key="3">
    <source>
        <dbReference type="ARBA" id="ARBA00022962"/>
    </source>
</evidence>
<comment type="pathway">
    <text evidence="1 4">Cofactor biosynthesis; adenosylcobalamin biosynthesis.</text>
</comment>
<dbReference type="CDD" id="cd00609">
    <property type="entry name" value="AAT_like"/>
    <property type="match status" value="1"/>
</dbReference>
<dbReference type="Pfam" id="PF00155">
    <property type="entry name" value="Aminotran_1_2"/>
    <property type="match status" value="1"/>
</dbReference>
<dbReference type="InterPro" id="IPR015422">
    <property type="entry name" value="PyrdxlP-dep_Trfase_small"/>
</dbReference>
<evidence type="ECO:0000259" key="5">
    <source>
        <dbReference type="Pfam" id="PF00155"/>
    </source>
</evidence>
<dbReference type="InterPro" id="IPR033949">
    <property type="entry name" value="CobQ_GATase1"/>
</dbReference>
<evidence type="ECO:0000259" key="6">
    <source>
        <dbReference type="Pfam" id="PF01656"/>
    </source>
</evidence>